<proteinExistence type="predicted"/>
<reference evidence="2" key="1">
    <citation type="submission" date="2016-10" db="EMBL/GenBank/DDBJ databases">
        <authorList>
            <person name="Varghese N."/>
            <person name="Submissions S."/>
        </authorList>
    </citation>
    <scope>NUCLEOTIDE SEQUENCE [LARGE SCALE GENOMIC DNA]</scope>
    <source>
        <strain evidence="2">IBRC-M 10760</strain>
    </source>
</reference>
<evidence type="ECO:0000313" key="2">
    <source>
        <dbReference type="Proteomes" id="UP000199076"/>
    </source>
</evidence>
<accession>A0A1G7LDE0</accession>
<keyword evidence="2" id="KW-1185">Reference proteome</keyword>
<dbReference type="STRING" id="660518.SAMN05216218_106251"/>
<name>A0A1G7LDE0_9EURY</name>
<dbReference type="Proteomes" id="UP000199076">
    <property type="component" value="Unassembled WGS sequence"/>
</dbReference>
<dbReference type="AlphaFoldDB" id="A0A1G7LDE0"/>
<protein>
    <submittedName>
        <fullName evidence="1">Uncharacterized protein</fullName>
    </submittedName>
</protein>
<dbReference type="EMBL" id="FNBK01000006">
    <property type="protein sequence ID" value="SDF47483.1"/>
    <property type="molecule type" value="Genomic_DNA"/>
</dbReference>
<dbReference type="RefSeq" id="WP_175452825.1">
    <property type="nucleotide sequence ID" value="NZ_FNBK01000006.1"/>
</dbReference>
<evidence type="ECO:0000313" key="1">
    <source>
        <dbReference type="EMBL" id="SDF47483.1"/>
    </source>
</evidence>
<organism evidence="1 2">
    <name type="scientific">Halorientalis regularis</name>
    <dbReference type="NCBI Taxonomy" id="660518"/>
    <lineage>
        <taxon>Archaea</taxon>
        <taxon>Methanobacteriati</taxon>
        <taxon>Methanobacteriota</taxon>
        <taxon>Stenosarchaea group</taxon>
        <taxon>Halobacteria</taxon>
        <taxon>Halobacteriales</taxon>
        <taxon>Haloarculaceae</taxon>
        <taxon>Halorientalis</taxon>
    </lineage>
</organism>
<gene>
    <name evidence="1" type="ORF">SAMN05216218_106251</name>
</gene>
<sequence length="45" mass="5274">MTKIPENTDELTDLILDDVLYGLELDPVDSEQLLSYMRDRHEHLS</sequence>